<name>X1QC77_9ZZZZ</name>
<comment type="caution">
    <text evidence="1">The sequence shown here is derived from an EMBL/GenBank/DDBJ whole genome shotgun (WGS) entry which is preliminary data.</text>
</comment>
<sequence length="57" mass="6390">LRQAADTLTHTYFNLTTVSQLTVGQYLRVRIFQDSGGDLAIATATFYSPYFMAQRIG</sequence>
<reference evidence="1" key="1">
    <citation type="journal article" date="2014" name="Front. Microbiol.">
        <title>High frequency of phylogenetically diverse reductive dehalogenase-homologous genes in deep subseafloor sedimentary metagenomes.</title>
        <authorList>
            <person name="Kawai M."/>
            <person name="Futagami T."/>
            <person name="Toyoda A."/>
            <person name="Takaki Y."/>
            <person name="Nishi S."/>
            <person name="Hori S."/>
            <person name="Arai W."/>
            <person name="Tsubouchi T."/>
            <person name="Morono Y."/>
            <person name="Uchiyama I."/>
            <person name="Ito T."/>
            <person name="Fujiyama A."/>
            <person name="Inagaki F."/>
            <person name="Takami H."/>
        </authorList>
    </citation>
    <scope>NUCLEOTIDE SEQUENCE</scope>
    <source>
        <strain evidence="1">Expedition CK06-06</strain>
    </source>
</reference>
<proteinExistence type="predicted"/>
<organism evidence="1">
    <name type="scientific">marine sediment metagenome</name>
    <dbReference type="NCBI Taxonomy" id="412755"/>
    <lineage>
        <taxon>unclassified sequences</taxon>
        <taxon>metagenomes</taxon>
        <taxon>ecological metagenomes</taxon>
    </lineage>
</organism>
<accession>X1QC77</accession>
<feature type="non-terminal residue" evidence="1">
    <location>
        <position position="1"/>
    </location>
</feature>
<gene>
    <name evidence="1" type="ORF">S06H3_52007</name>
</gene>
<protein>
    <submittedName>
        <fullName evidence="1">Uncharacterized protein</fullName>
    </submittedName>
</protein>
<evidence type="ECO:0000313" key="1">
    <source>
        <dbReference type="EMBL" id="GAI40884.1"/>
    </source>
</evidence>
<dbReference type="AlphaFoldDB" id="X1QC77"/>
<dbReference type="EMBL" id="BARV01033044">
    <property type="protein sequence ID" value="GAI40884.1"/>
    <property type="molecule type" value="Genomic_DNA"/>
</dbReference>